<feature type="compositionally biased region" description="Polar residues" evidence="1">
    <location>
        <begin position="17"/>
        <end position="26"/>
    </location>
</feature>
<evidence type="ECO:0000256" key="1">
    <source>
        <dbReference type="SAM" id="MobiDB-lite"/>
    </source>
</evidence>
<comment type="caution">
    <text evidence="2">The sequence shown here is derived from an EMBL/GenBank/DDBJ whole genome shotgun (WGS) entry which is preliminary data.</text>
</comment>
<dbReference type="AlphaFoldDB" id="A0A5B0MMC6"/>
<proteinExistence type="predicted"/>
<feature type="region of interest" description="Disordered" evidence="1">
    <location>
        <begin position="1"/>
        <end position="26"/>
    </location>
</feature>
<name>A0A5B0MMC6_PUCGR</name>
<protein>
    <submittedName>
        <fullName evidence="2">Uncharacterized protein</fullName>
    </submittedName>
</protein>
<evidence type="ECO:0000313" key="3">
    <source>
        <dbReference type="Proteomes" id="UP000325313"/>
    </source>
</evidence>
<evidence type="ECO:0000313" key="2">
    <source>
        <dbReference type="EMBL" id="KAA1077010.1"/>
    </source>
</evidence>
<dbReference type="Proteomes" id="UP000325313">
    <property type="component" value="Unassembled WGS sequence"/>
</dbReference>
<dbReference type="EMBL" id="VDEP01000470">
    <property type="protein sequence ID" value="KAA1077010.1"/>
    <property type="molecule type" value="Genomic_DNA"/>
</dbReference>
<accession>A0A5B0MMC6</accession>
<organism evidence="2 3">
    <name type="scientific">Puccinia graminis f. sp. tritici</name>
    <dbReference type="NCBI Taxonomy" id="56615"/>
    <lineage>
        <taxon>Eukaryota</taxon>
        <taxon>Fungi</taxon>
        <taxon>Dikarya</taxon>
        <taxon>Basidiomycota</taxon>
        <taxon>Pucciniomycotina</taxon>
        <taxon>Pucciniomycetes</taxon>
        <taxon>Pucciniales</taxon>
        <taxon>Pucciniaceae</taxon>
        <taxon>Puccinia</taxon>
    </lineage>
</organism>
<gene>
    <name evidence="2" type="ORF">PGTUg99_000297</name>
</gene>
<reference evidence="2 3" key="1">
    <citation type="submission" date="2019-05" db="EMBL/GenBank/DDBJ databases">
        <title>Emergence of the Ug99 lineage of the wheat stem rust pathogen through somatic hybridization.</title>
        <authorList>
            <person name="Li F."/>
            <person name="Upadhyaya N.M."/>
            <person name="Sperschneider J."/>
            <person name="Matny O."/>
            <person name="Nguyen-Phuc H."/>
            <person name="Mago R."/>
            <person name="Raley C."/>
            <person name="Miller M.E."/>
            <person name="Silverstein K.A.T."/>
            <person name="Henningsen E."/>
            <person name="Hirsch C.D."/>
            <person name="Visser B."/>
            <person name="Pretorius Z.A."/>
            <person name="Steffenson B.J."/>
            <person name="Schwessinger B."/>
            <person name="Dodds P.N."/>
            <person name="Figueroa M."/>
        </authorList>
    </citation>
    <scope>NUCLEOTIDE SEQUENCE [LARGE SCALE GENOMIC DNA]</scope>
    <source>
        <strain evidence="2 3">Ug99</strain>
    </source>
</reference>
<sequence length="95" mass="10636">MESGSMQVNPKPASYHAANNSPVICPSQQRSKPTFLNRLDMFFFNFFTRSRSIPAPKQPGILVGPSSEVSRMSLRLPPLIHWGLQPREKGDLSPK</sequence>